<evidence type="ECO:0000313" key="1">
    <source>
        <dbReference type="EMBL" id="KAF5818561.1"/>
    </source>
</evidence>
<sequence length="81" mass="10002">MSKWYQIPRPNTPNRNILGTDFWIFGTGTHFWDFPYQYRTHFRGFSLPSWYRAHLCFLTTWTMHCWKSNHVFPRMTNQRGK</sequence>
<reference evidence="1" key="1">
    <citation type="journal article" date="2017" name="Nature">
        <title>The sunflower genome provides insights into oil metabolism, flowering and Asterid evolution.</title>
        <authorList>
            <person name="Badouin H."/>
            <person name="Gouzy J."/>
            <person name="Grassa C.J."/>
            <person name="Murat F."/>
            <person name="Staton S.E."/>
            <person name="Cottret L."/>
            <person name="Lelandais-Briere C."/>
            <person name="Owens G.L."/>
            <person name="Carrere S."/>
            <person name="Mayjonade B."/>
            <person name="Legrand L."/>
            <person name="Gill N."/>
            <person name="Kane N.C."/>
            <person name="Bowers J.E."/>
            <person name="Hubner S."/>
            <person name="Bellec A."/>
            <person name="Berard A."/>
            <person name="Berges H."/>
            <person name="Blanchet N."/>
            <person name="Boniface M.C."/>
            <person name="Brunel D."/>
            <person name="Catrice O."/>
            <person name="Chaidir N."/>
            <person name="Claudel C."/>
            <person name="Donnadieu C."/>
            <person name="Faraut T."/>
            <person name="Fievet G."/>
            <person name="Helmstetter N."/>
            <person name="King M."/>
            <person name="Knapp S.J."/>
            <person name="Lai Z."/>
            <person name="Le Paslier M.C."/>
            <person name="Lippi Y."/>
            <person name="Lorenzon L."/>
            <person name="Mandel J.R."/>
            <person name="Marage G."/>
            <person name="Marchand G."/>
            <person name="Marquand E."/>
            <person name="Bret-Mestries E."/>
            <person name="Morien E."/>
            <person name="Nambeesan S."/>
            <person name="Nguyen T."/>
            <person name="Pegot-Espagnet P."/>
            <person name="Pouilly N."/>
            <person name="Raftis F."/>
            <person name="Sallet E."/>
            <person name="Schiex T."/>
            <person name="Thomas J."/>
            <person name="Vandecasteele C."/>
            <person name="Vares D."/>
            <person name="Vear F."/>
            <person name="Vautrin S."/>
            <person name="Crespi M."/>
            <person name="Mangin B."/>
            <person name="Burke J.M."/>
            <person name="Salse J."/>
            <person name="Munos S."/>
            <person name="Vincourt P."/>
            <person name="Rieseberg L.H."/>
            <person name="Langlade N.B."/>
        </authorList>
    </citation>
    <scope>NUCLEOTIDE SEQUENCE</scope>
    <source>
        <tissue evidence="1">Leaves</tissue>
    </source>
</reference>
<protein>
    <submittedName>
        <fullName evidence="1">Uncharacterized protein</fullName>
    </submittedName>
</protein>
<organism evidence="1 2">
    <name type="scientific">Helianthus annuus</name>
    <name type="common">Common sunflower</name>
    <dbReference type="NCBI Taxonomy" id="4232"/>
    <lineage>
        <taxon>Eukaryota</taxon>
        <taxon>Viridiplantae</taxon>
        <taxon>Streptophyta</taxon>
        <taxon>Embryophyta</taxon>
        <taxon>Tracheophyta</taxon>
        <taxon>Spermatophyta</taxon>
        <taxon>Magnoliopsida</taxon>
        <taxon>eudicotyledons</taxon>
        <taxon>Gunneridae</taxon>
        <taxon>Pentapetalae</taxon>
        <taxon>asterids</taxon>
        <taxon>campanulids</taxon>
        <taxon>Asterales</taxon>
        <taxon>Asteraceae</taxon>
        <taxon>Asteroideae</taxon>
        <taxon>Heliantheae alliance</taxon>
        <taxon>Heliantheae</taxon>
        <taxon>Helianthus</taxon>
    </lineage>
</organism>
<keyword evidence="2" id="KW-1185">Reference proteome</keyword>
<proteinExistence type="predicted"/>
<gene>
    <name evidence="1" type="ORF">HanXRQr2_Chr02g0066761</name>
</gene>
<dbReference type="AlphaFoldDB" id="A0A9K3JMR7"/>
<evidence type="ECO:0000313" key="2">
    <source>
        <dbReference type="Proteomes" id="UP000215914"/>
    </source>
</evidence>
<reference evidence="1" key="2">
    <citation type="submission" date="2020-06" db="EMBL/GenBank/DDBJ databases">
        <title>Helianthus annuus Genome sequencing and assembly Release 2.</title>
        <authorList>
            <person name="Gouzy J."/>
            <person name="Langlade N."/>
            <person name="Munos S."/>
        </authorList>
    </citation>
    <scope>NUCLEOTIDE SEQUENCE</scope>
    <source>
        <tissue evidence="1">Leaves</tissue>
    </source>
</reference>
<name>A0A9K3JMR7_HELAN</name>
<comment type="caution">
    <text evidence="1">The sequence shown here is derived from an EMBL/GenBank/DDBJ whole genome shotgun (WGS) entry which is preliminary data.</text>
</comment>
<accession>A0A9K3JMR7</accession>
<dbReference type="Proteomes" id="UP000215914">
    <property type="component" value="Unassembled WGS sequence"/>
</dbReference>
<dbReference type="EMBL" id="MNCJ02000317">
    <property type="protein sequence ID" value="KAF5818561.1"/>
    <property type="molecule type" value="Genomic_DNA"/>
</dbReference>
<dbReference type="Gramene" id="mRNA:HanXRQr2_Chr02g0066761">
    <property type="protein sequence ID" value="CDS:HanXRQr2_Chr02g0066761.1"/>
    <property type="gene ID" value="HanXRQr2_Chr02g0066761"/>
</dbReference>